<dbReference type="RefSeq" id="XP_009066720.1">
    <property type="nucleotide sequence ID" value="XM_009068472.1"/>
</dbReference>
<dbReference type="OMA" id="LRDPRMC"/>
<dbReference type="SUPFAM" id="SSF48065">
    <property type="entry name" value="DBL homology domain (DH-domain)"/>
    <property type="match status" value="1"/>
</dbReference>
<dbReference type="CTD" id="20233561"/>
<feature type="domain" description="DH" evidence="1">
    <location>
        <begin position="1"/>
        <end position="193"/>
    </location>
</feature>
<dbReference type="GO" id="GO:0043542">
    <property type="term" value="P:endothelial cell migration"/>
    <property type="evidence" value="ECO:0007669"/>
    <property type="project" value="TreeGrafter"/>
</dbReference>
<dbReference type="SUPFAM" id="SSF50729">
    <property type="entry name" value="PH domain-like"/>
    <property type="match status" value="1"/>
</dbReference>
<dbReference type="AlphaFoldDB" id="V3ZEL4"/>
<proteinExistence type="predicted"/>
<dbReference type="Pfam" id="PF00621">
    <property type="entry name" value="RhoGEF"/>
    <property type="match status" value="1"/>
</dbReference>
<gene>
    <name evidence="2" type="ORF">LOTGIDRAFT_134475</name>
</gene>
<dbReference type="InterPro" id="IPR000219">
    <property type="entry name" value="DH_dom"/>
</dbReference>
<dbReference type="STRING" id="225164.V3ZEL4"/>
<dbReference type="GO" id="GO:0030139">
    <property type="term" value="C:endocytic vesicle"/>
    <property type="evidence" value="ECO:0007669"/>
    <property type="project" value="TreeGrafter"/>
</dbReference>
<dbReference type="InterPro" id="IPR040181">
    <property type="entry name" value="PKHG5/7"/>
</dbReference>
<dbReference type="Pfam" id="PF22697">
    <property type="entry name" value="SOS1_NGEF_PH"/>
    <property type="match status" value="1"/>
</dbReference>
<dbReference type="GO" id="GO:0005886">
    <property type="term" value="C:plasma membrane"/>
    <property type="evidence" value="ECO:0007669"/>
    <property type="project" value="TreeGrafter"/>
</dbReference>
<dbReference type="Proteomes" id="UP000030746">
    <property type="component" value="Unassembled WGS sequence"/>
</dbReference>
<dbReference type="GeneID" id="20233561"/>
<dbReference type="Gene3D" id="1.20.900.10">
    <property type="entry name" value="Dbl homology (DH) domain"/>
    <property type="match status" value="1"/>
</dbReference>
<evidence type="ECO:0000313" key="2">
    <source>
        <dbReference type="EMBL" id="ESO82527.1"/>
    </source>
</evidence>
<evidence type="ECO:0000259" key="1">
    <source>
        <dbReference type="PROSITE" id="PS50010"/>
    </source>
</evidence>
<dbReference type="GO" id="GO:0007266">
    <property type="term" value="P:Rho protein signal transduction"/>
    <property type="evidence" value="ECO:0007669"/>
    <property type="project" value="TreeGrafter"/>
</dbReference>
<sequence>QQEAIWELIETEKSFIKNLNVITDVFKNCLLNIQNNQLLSEIETEQLFSNIDALEEVNCQFWEQHILPVLNDSRSSRQPLNPSLFKQGFTTQFHKLFHPYVKWCIDQKNCVDYQRTKYSENELFKTFVVWAEAQPQCKRLKLTDLLAKPMQRLTKYSLLVNAILKKTEDPHQRQDLEEMIEHIDRFVTHVNTQLRNQQEQERYESIIAKIEPYDAIEAPNEECVKILQEYNTNFDLRAPMPGINQVSRKLLMQSALKLKDAQARMEVDCFLFTDLFLICKSNKRMDKYKVLKPPMRLDRILVHDLKDKGSFLLIYLNEYHVPSTAYTFHANESAVKCWLEYIKKAQVSICLLSWSRS</sequence>
<dbReference type="InterPro" id="IPR011993">
    <property type="entry name" value="PH-like_dom_sf"/>
</dbReference>
<organism evidence="2 3">
    <name type="scientific">Lottia gigantea</name>
    <name type="common">Giant owl limpet</name>
    <dbReference type="NCBI Taxonomy" id="225164"/>
    <lineage>
        <taxon>Eukaryota</taxon>
        <taxon>Metazoa</taxon>
        <taxon>Spiralia</taxon>
        <taxon>Lophotrochozoa</taxon>
        <taxon>Mollusca</taxon>
        <taxon>Gastropoda</taxon>
        <taxon>Patellogastropoda</taxon>
        <taxon>Lottioidea</taxon>
        <taxon>Lottiidae</taxon>
        <taxon>Lottia</taxon>
    </lineage>
</organism>
<dbReference type="KEGG" id="lgi:LOTGIDRAFT_134475"/>
<dbReference type="EMBL" id="KB203855">
    <property type="protein sequence ID" value="ESO82527.1"/>
    <property type="molecule type" value="Genomic_DNA"/>
</dbReference>
<dbReference type="OrthoDB" id="660555at2759"/>
<dbReference type="GO" id="GO:0005085">
    <property type="term" value="F:guanyl-nucleotide exchange factor activity"/>
    <property type="evidence" value="ECO:0007669"/>
    <property type="project" value="InterPro"/>
</dbReference>
<dbReference type="GO" id="GO:0030424">
    <property type="term" value="C:axon"/>
    <property type="evidence" value="ECO:0007669"/>
    <property type="project" value="TreeGrafter"/>
</dbReference>
<accession>V3ZEL4</accession>
<dbReference type="SMART" id="SM00325">
    <property type="entry name" value="RhoGEF"/>
    <property type="match status" value="1"/>
</dbReference>
<protein>
    <recommendedName>
        <fullName evidence="1">DH domain-containing protein</fullName>
    </recommendedName>
</protein>
<name>V3ZEL4_LOTGI</name>
<keyword evidence="3" id="KW-1185">Reference proteome</keyword>
<reference evidence="2 3" key="1">
    <citation type="journal article" date="2013" name="Nature">
        <title>Insights into bilaterian evolution from three spiralian genomes.</title>
        <authorList>
            <person name="Simakov O."/>
            <person name="Marletaz F."/>
            <person name="Cho S.J."/>
            <person name="Edsinger-Gonzales E."/>
            <person name="Havlak P."/>
            <person name="Hellsten U."/>
            <person name="Kuo D.H."/>
            <person name="Larsson T."/>
            <person name="Lv J."/>
            <person name="Arendt D."/>
            <person name="Savage R."/>
            <person name="Osoegawa K."/>
            <person name="de Jong P."/>
            <person name="Grimwood J."/>
            <person name="Chapman J.A."/>
            <person name="Shapiro H."/>
            <person name="Aerts A."/>
            <person name="Otillar R.P."/>
            <person name="Terry A.Y."/>
            <person name="Boore J.L."/>
            <person name="Grigoriev I.V."/>
            <person name="Lindberg D.R."/>
            <person name="Seaver E.C."/>
            <person name="Weisblat D.A."/>
            <person name="Putnam N.H."/>
            <person name="Rokhsar D.S."/>
        </authorList>
    </citation>
    <scope>NUCLEOTIDE SEQUENCE [LARGE SCALE GENOMIC DNA]</scope>
</reference>
<evidence type="ECO:0000313" key="3">
    <source>
        <dbReference type="Proteomes" id="UP000030746"/>
    </source>
</evidence>
<dbReference type="InterPro" id="IPR055251">
    <property type="entry name" value="SOS1_NGEF_PH"/>
</dbReference>
<dbReference type="Gene3D" id="2.30.29.30">
    <property type="entry name" value="Pleckstrin-homology domain (PH domain)/Phosphotyrosine-binding domain (PTB)"/>
    <property type="match status" value="1"/>
</dbReference>
<dbReference type="InterPro" id="IPR035899">
    <property type="entry name" value="DBL_dom_sf"/>
</dbReference>
<dbReference type="PANTHER" id="PTHR13217:SF11">
    <property type="entry name" value="PLECKSTRIN HOMOLOGY DOMAIN-CONTAINING FAMILY G MEMBER 5"/>
    <property type="match status" value="1"/>
</dbReference>
<dbReference type="CDD" id="cd13244">
    <property type="entry name" value="PH_PLEKHG5_G6"/>
    <property type="match status" value="1"/>
</dbReference>
<dbReference type="PANTHER" id="PTHR13217">
    <property type="entry name" value="PLECKSTRIN HOMOLOGY DOMAIN-CONTAINING FAMILY G MEMBER 7"/>
    <property type="match status" value="1"/>
</dbReference>
<dbReference type="HOGENOM" id="CLU_021968_0_0_1"/>
<feature type="non-terminal residue" evidence="2">
    <location>
        <position position="1"/>
    </location>
</feature>
<dbReference type="CDD" id="cd00160">
    <property type="entry name" value="RhoGEF"/>
    <property type="match status" value="1"/>
</dbReference>
<dbReference type="PROSITE" id="PS50010">
    <property type="entry name" value="DH_2"/>
    <property type="match status" value="1"/>
</dbReference>